<sequence length="66" mass="6898">MASQVEAKSIGVANGRAVTSVLARLPWRGRRAGDCGERERAPCRSVGGGGPAVEIEEIFLNSSISN</sequence>
<dbReference type="Proteomes" id="UP000287033">
    <property type="component" value="Unassembled WGS sequence"/>
</dbReference>
<gene>
    <name evidence="1" type="ORF">chiPu_0013527</name>
</gene>
<evidence type="ECO:0000313" key="1">
    <source>
        <dbReference type="EMBL" id="GCC35047.1"/>
    </source>
</evidence>
<comment type="caution">
    <text evidence="1">The sequence shown here is derived from an EMBL/GenBank/DDBJ whole genome shotgun (WGS) entry which is preliminary data.</text>
</comment>
<dbReference type="EMBL" id="BEZZ01000659">
    <property type="protein sequence ID" value="GCC35047.1"/>
    <property type="molecule type" value="Genomic_DNA"/>
</dbReference>
<organism evidence="1 2">
    <name type="scientific">Chiloscyllium punctatum</name>
    <name type="common">Brownbanded bambooshark</name>
    <name type="synonym">Hemiscyllium punctatum</name>
    <dbReference type="NCBI Taxonomy" id="137246"/>
    <lineage>
        <taxon>Eukaryota</taxon>
        <taxon>Metazoa</taxon>
        <taxon>Chordata</taxon>
        <taxon>Craniata</taxon>
        <taxon>Vertebrata</taxon>
        <taxon>Chondrichthyes</taxon>
        <taxon>Elasmobranchii</taxon>
        <taxon>Galeomorphii</taxon>
        <taxon>Galeoidea</taxon>
        <taxon>Orectolobiformes</taxon>
        <taxon>Hemiscylliidae</taxon>
        <taxon>Chiloscyllium</taxon>
    </lineage>
</organism>
<reference evidence="1 2" key="1">
    <citation type="journal article" date="2018" name="Nat. Ecol. Evol.">
        <title>Shark genomes provide insights into elasmobranch evolution and the origin of vertebrates.</title>
        <authorList>
            <person name="Hara Y"/>
            <person name="Yamaguchi K"/>
            <person name="Onimaru K"/>
            <person name="Kadota M"/>
            <person name="Koyanagi M"/>
            <person name="Keeley SD"/>
            <person name="Tatsumi K"/>
            <person name="Tanaka K"/>
            <person name="Motone F"/>
            <person name="Kageyama Y"/>
            <person name="Nozu R"/>
            <person name="Adachi N"/>
            <person name="Nishimura O"/>
            <person name="Nakagawa R"/>
            <person name="Tanegashima C"/>
            <person name="Kiyatake I"/>
            <person name="Matsumoto R"/>
            <person name="Murakumo K"/>
            <person name="Nishida K"/>
            <person name="Terakita A"/>
            <person name="Kuratani S"/>
            <person name="Sato K"/>
            <person name="Hyodo S Kuraku.S."/>
        </authorList>
    </citation>
    <scope>NUCLEOTIDE SEQUENCE [LARGE SCALE GENOMIC DNA]</scope>
</reference>
<evidence type="ECO:0000313" key="2">
    <source>
        <dbReference type="Proteomes" id="UP000287033"/>
    </source>
</evidence>
<proteinExistence type="predicted"/>
<accession>A0A401SXB1</accession>
<keyword evidence="2" id="KW-1185">Reference proteome</keyword>
<protein>
    <submittedName>
        <fullName evidence="1">Uncharacterized protein</fullName>
    </submittedName>
</protein>
<dbReference type="AlphaFoldDB" id="A0A401SXB1"/>
<name>A0A401SXB1_CHIPU</name>